<evidence type="ECO:0000256" key="2">
    <source>
        <dbReference type="ARBA" id="ARBA00022723"/>
    </source>
</evidence>
<dbReference type="Gene3D" id="3.40.1190.20">
    <property type="match status" value="1"/>
</dbReference>
<evidence type="ECO:0000313" key="5">
    <source>
        <dbReference type="Proteomes" id="UP000887577"/>
    </source>
</evidence>
<dbReference type="GO" id="GO:0006796">
    <property type="term" value="P:phosphate-containing compound metabolic process"/>
    <property type="evidence" value="ECO:0007669"/>
    <property type="project" value="UniProtKB-ARBA"/>
</dbReference>
<protein>
    <submittedName>
        <fullName evidence="6">Carbohydrate kinase PfkB domain-containing protein</fullName>
    </submittedName>
</protein>
<dbReference type="WBParaSite" id="PSU_v2.g13375.t1">
    <property type="protein sequence ID" value="PSU_v2.g13375.t1"/>
    <property type="gene ID" value="PSU_v2.g13375"/>
</dbReference>
<keyword evidence="2" id="KW-0479">Metal-binding</keyword>
<dbReference type="AlphaFoldDB" id="A0A914Y3M2"/>
<evidence type="ECO:0000256" key="3">
    <source>
        <dbReference type="ARBA" id="ARBA00022777"/>
    </source>
</evidence>
<keyword evidence="5" id="KW-1185">Reference proteome</keyword>
<keyword evidence="1" id="KW-0808">Transferase</keyword>
<dbReference type="PANTHER" id="PTHR42909:SF1">
    <property type="entry name" value="CARBOHYDRATE KINASE PFKB DOMAIN-CONTAINING PROTEIN"/>
    <property type="match status" value="1"/>
</dbReference>
<dbReference type="GO" id="GO:0016301">
    <property type="term" value="F:kinase activity"/>
    <property type="evidence" value="ECO:0007669"/>
    <property type="project" value="UniProtKB-KW"/>
</dbReference>
<dbReference type="PROSITE" id="PS00583">
    <property type="entry name" value="PFKB_KINASES_1"/>
    <property type="match status" value="1"/>
</dbReference>
<dbReference type="PANTHER" id="PTHR42909">
    <property type="entry name" value="ZGC:136858"/>
    <property type="match status" value="1"/>
</dbReference>
<dbReference type="SUPFAM" id="SSF53613">
    <property type="entry name" value="Ribokinase-like"/>
    <property type="match status" value="1"/>
</dbReference>
<dbReference type="Proteomes" id="UP000887577">
    <property type="component" value="Unplaced"/>
</dbReference>
<reference evidence="6" key="1">
    <citation type="submission" date="2022-11" db="UniProtKB">
        <authorList>
            <consortium name="WormBaseParasite"/>
        </authorList>
    </citation>
    <scope>IDENTIFICATION</scope>
</reference>
<dbReference type="GO" id="GO:0016798">
    <property type="term" value="F:hydrolase activity, acting on glycosyl bonds"/>
    <property type="evidence" value="ECO:0007669"/>
    <property type="project" value="TreeGrafter"/>
</dbReference>
<organism evidence="5 6">
    <name type="scientific">Panagrolaimus superbus</name>
    <dbReference type="NCBI Taxonomy" id="310955"/>
    <lineage>
        <taxon>Eukaryota</taxon>
        <taxon>Metazoa</taxon>
        <taxon>Ecdysozoa</taxon>
        <taxon>Nematoda</taxon>
        <taxon>Chromadorea</taxon>
        <taxon>Rhabditida</taxon>
        <taxon>Tylenchina</taxon>
        <taxon>Panagrolaimomorpha</taxon>
        <taxon>Panagrolaimoidea</taxon>
        <taxon>Panagrolaimidae</taxon>
        <taxon>Panagrolaimus</taxon>
    </lineage>
</organism>
<accession>A0A914Y3M2</accession>
<dbReference type="InterPro" id="IPR002173">
    <property type="entry name" value="Carboh/pur_kinase_PfkB_CS"/>
</dbReference>
<evidence type="ECO:0000256" key="1">
    <source>
        <dbReference type="ARBA" id="ARBA00022679"/>
    </source>
</evidence>
<dbReference type="Pfam" id="PF00294">
    <property type="entry name" value="PfkB"/>
    <property type="match status" value="1"/>
</dbReference>
<feature type="domain" description="Carbohydrate kinase PfkB" evidence="4">
    <location>
        <begin position="20"/>
        <end position="161"/>
    </location>
</feature>
<proteinExistence type="predicted"/>
<dbReference type="GO" id="GO:0005737">
    <property type="term" value="C:cytoplasm"/>
    <property type="evidence" value="ECO:0007669"/>
    <property type="project" value="TreeGrafter"/>
</dbReference>
<keyword evidence="3" id="KW-0418">Kinase</keyword>
<sequence>MLRRLIFFRDNDFWSAKEFWGKTDFFNDGGSYKGAIFQRCGGVARNHAEALGRLGCDSTLLTAVGNDDLADYLRTKSTVFDISHANIARGISSATYMSVNINGNIVHGFSSIEESIASITPEYILKKESLIAETDYIVIDGNLSENSIKGVMDLAEAHRKKGRLKKSFFNLKNFKCRKLCTKITVK</sequence>
<name>A0A914Y3M2_9BILA</name>
<dbReference type="InterPro" id="IPR029056">
    <property type="entry name" value="Ribokinase-like"/>
</dbReference>
<evidence type="ECO:0000313" key="6">
    <source>
        <dbReference type="WBParaSite" id="PSU_v2.g13375.t1"/>
    </source>
</evidence>
<dbReference type="InterPro" id="IPR011611">
    <property type="entry name" value="PfkB_dom"/>
</dbReference>
<evidence type="ECO:0000259" key="4">
    <source>
        <dbReference type="Pfam" id="PF00294"/>
    </source>
</evidence>
<dbReference type="GO" id="GO:0046872">
    <property type="term" value="F:metal ion binding"/>
    <property type="evidence" value="ECO:0007669"/>
    <property type="project" value="UniProtKB-KW"/>
</dbReference>
<dbReference type="GO" id="GO:0004730">
    <property type="term" value="F:pseudouridylate synthase activity"/>
    <property type="evidence" value="ECO:0007669"/>
    <property type="project" value="TreeGrafter"/>
</dbReference>